<evidence type="ECO:0000313" key="1">
    <source>
        <dbReference type="EMBL" id="KAK9828981.1"/>
    </source>
</evidence>
<name>A0AAW1R6F7_9CHLO</name>
<reference evidence="1 2" key="1">
    <citation type="journal article" date="2024" name="Nat. Commun.">
        <title>Phylogenomics reveals the evolutionary origins of lichenization in chlorophyte algae.</title>
        <authorList>
            <person name="Puginier C."/>
            <person name="Libourel C."/>
            <person name="Otte J."/>
            <person name="Skaloud P."/>
            <person name="Haon M."/>
            <person name="Grisel S."/>
            <person name="Petersen M."/>
            <person name="Berrin J.G."/>
            <person name="Delaux P.M."/>
            <person name="Dal Grande F."/>
            <person name="Keller J."/>
        </authorList>
    </citation>
    <scope>NUCLEOTIDE SEQUENCE [LARGE SCALE GENOMIC DNA]</scope>
    <source>
        <strain evidence="1 2">SAG 2043</strain>
    </source>
</reference>
<dbReference type="AlphaFoldDB" id="A0AAW1R6F7"/>
<gene>
    <name evidence="1" type="ORF">WJX72_003202</name>
</gene>
<accession>A0AAW1R6F7</accession>
<sequence length="377" mass="39079">MDWHVACQSKTQPGDPGKLCRASEGVNLGERNQATSDSTGQNVTVPLAFPGQLTAYPNSVCSTAVGTSSHSPAAELAIDRLQLPVLAGNLVNCSLSPPVYTLGARIVDPFPSPSASRSMFLDVENGTLVLVNDTLNPEQPTESNVTFLSKPGSGASPAAVKLYTDNLACLLSFAQLEALYNGNSFSPAPSLNNTVAFLERALQSAVGGTPAEYNGIPLNARVVNVTANPQGPGTAALPVRYLVEPNALYQGTTVRAGADNSQPSPAACAASCANITLATPCCDTWACCGDPAGCKPPTGANVPYHDCDLKNVGGKCGLGGASLGGGEVWYDAPDTKYPPVVALQRGPGVNFTSGRMTPVLEQTNGNQINCWLDTEYY</sequence>
<proteinExistence type="predicted"/>
<dbReference type="Proteomes" id="UP001489004">
    <property type="component" value="Unassembled WGS sequence"/>
</dbReference>
<organism evidence="1 2">
    <name type="scientific">[Myrmecia] bisecta</name>
    <dbReference type="NCBI Taxonomy" id="41462"/>
    <lineage>
        <taxon>Eukaryota</taxon>
        <taxon>Viridiplantae</taxon>
        <taxon>Chlorophyta</taxon>
        <taxon>core chlorophytes</taxon>
        <taxon>Trebouxiophyceae</taxon>
        <taxon>Trebouxiales</taxon>
        <taxon>Trebouxiaceae</taxon>
        <taxon>Myrmecia</taxon>
    </lineage>
</organism>
<evidence type="ECO:0000313" key="2">
    <source>
        <dbReference type="Proteomes" id="UP001489004"/>
    </source>
</evidence>
<keyword evidence="2" id="KW-1185">Reference proteome</keyword>
<protein>
    <submittedName>
        <fullName evidence="1">Uncharacterized protein</fullName>
    </submittedName>
</protein>
<dbReference type="EMBL" id="JALJOR010000001">
    <property type="protein sequence ID" value="KAK9828981.1"/>
    <property type="molecule type" value="Genomic_DNA"/>
</dbReference>
<comment type="caution">
    <text evidence="1">The sequence shown here is derived from an EMBL/GenBank/DDBJ whole genome shotgun (WGS) entry which is preliminary data.</text>
</comment>